<dbReference type="PANTHER" id="PTHR43588:SF1">
    <property type="entry name" value="COBALT-PRECORRIN-8 METHYLMUTASE"/>
    <property type="match status" value="1"/>
</dbReference>
<dbReference type="UniPathway" id="UPA00148"/>
<evidence type="ECO:0000259" key="5">
    <source>
        <dbReference type="Pfam" id="PF02570"/>
    </source>
</evidence>
<dbReference type="Gene3D" id="3.40.50.10230">
    <property type="entry name" value="Cobalamin biosynthesis CobH/CbiC, precorrin-8X methylmutase"/>
    <property type="match status" value="1"/>
</dbReference>
<dbReference type="NCBIfam" id="NF006136">
    <property type="entry name" value="PRK08285.1"/>
    <property type="match status" value="1"/>
</dbReference>
<dbReference type="PANTHER" id="PTHR43588">
    <property type="entry name" value="COBALT-PRECORRIN-8 METHYLMUTASE"/>
    <property type="match status" value="1"/>
</dbReference>
<keyword evidence="4 6" id="KW-0413">Isomerase</keyword>
<evidence type="ECO:0000313" key="7">
    <source>
        <dbReference type="Proteomes" id="UP000285376"/>
    </source>
</evidence>
<proteinExistence type="inferred from homology"/>
<evidence type="ECO:0000256" key="4">
    <source>
        <dbReference type="ARBA" id="ARBA00023235"/>
    </source>
</evidence>
<evidence type="ECO:0000256" key="1">
    <source>
        <dbReference type="ARBA" id="ARBA00004953"/>
    </source>
</evidence>
<protein>
    <submittedName>
        <fullName evidence="6">Precorrin-8X methylmutase</fullName>
        <ecNumber evidence="6">5.4.99.61</ecNumber>
    </submittedName>
</protein>
<dbReference type="GO" id="GO:0016993">
    <property type="term" value="F:precorrin-8X methylmutase activity"/>
    <property type="evidence" value="ECO:0007669"/>
    <property type="project" value="UniProtKB-EC"/>
</dbReference>
<comment type="pathway">
    <text evidence="1">Cofactor biosynthesis; adenosylcobalamin biosynthesis.</text>
</comment>
<dbReference type="EC" id="5.4.99.61" evidence="6"/>
<accession>A0A417ZA84</accession>
<dbReference type="Proteomes" id="UP000285376">
    <property type="component" value="Unassembled WGS sequence"/>
</dbReference>
<dbReference type="GO" id="GO:0009236">
    <property type="term" value="P:cobalamin biosynthetic process"/>
    <property type="evidence" value="ECO:0007669"/>
    <property type="project" value="UniProtKB-UniPathway"/>
</dbReference>
<comment type="similarity">
    <text evidence="2">Belongs to the CobH/CbiC family.</text>
</comment>
<evidence type="ECO:0000256" key="3">
    <source>
        <dbReference type="ARBA" id="ARBA00022573"/>
    </source>
</evidence>
<dbReference type="AlphaFoldDB" id="A0A417ZA84"/>
<evidence type="ECO:0000256" key="2">
    <source>
        <dbReference type="ARBA" id="ARBA00009774"/>
    </source>
</evidence>
<evidence type="ECO:0000313" key="6">
    <source>
        <dbReference type="EMBL" id="RHW47563.1"/>
    </source>
</evidence>
<keyword evidence="3" id="KW-0169">Cobalamin biosynthesis</keyword>
<comment type="caution">
    <text evidence="6">The sequence shown here is derived from an EMBL/GenBank/DDBJ whole genome shotgun (WGS) entry which is preliminary data.</text>
</comment>
<dbReference type="InterPro" id="IPR003722">
    <property type="entry name" value="Cbl_synth_CobH/CbiC"/>
</dbReference>
<dbReference type="SUPFAM" id="SSF63965">
    <property type="entry name" value="Precorrin-8X methylmutase CbiC/CobH"/>
    <property type="match status" value="1"/>
</dbReference>
<dbReference type="RefSeq" id="WP_118912450.1">
    <property type="nucleotide sequence ID" value="NZ_CBCRVH010000002.1"/>
</dbReference>
<feature type="domain" description="Cobalamin biosynthesis precorrin-8X methylmutase CobH/CbiC" evidence="5">
    <location>
        <begin position="18"/>
        <end position="215"/>
    </location>
</feature>
<reference evidence="6 7" key="1">
    <citation type="submission" date="2018-08" db="EMBL/GenBank/DDBJ databases">
        <title>Whole genome sequence analysis of Dermacoccus abyssi bacteria isolated from Deep Mariana trench Micromonospora spp reveals genes involved in the environmental adaptation and production of secondary metabolites.</title>
        <authorList>
            <person name="Abdel-Mageed W.M."/>
            <person name="Lehri B."/>
            <person name="Nouioui I."/>
            <person name="Goodfellow I."/>
            <person name="Jaspars M."/>
            <person name="Karlyshev A."/>
        </authorList>
    </citation>
    <scope>NUCLEOTIDE SEQUENCE [LARGE SCALE GENOMIC DNA]</scope>
    <source>
        <strain evidence="6 7">MT1.1</strain>
    </source>
</reference>
<organism evidence="6 7">
    <name type="scientific">Dermacoccus abyssi</name>
    <dbReference type="NCBI Taxonomy" id="322596"/>
    <lineage>
        <taxon>Bacteria</taxon>
        <taxon>Bacillati</taxon>
        <taxon>Actinomycetota</taxon>
        <taxon>Actinomycetes</taxon>
        <taxon>Micrococcales</taxon>
        <taxon>Dermacoccaceae</taxon>
        <taxon>Dermacoccus</taxon>
    </lineage>
</organism>
<name>A0A417ZA84_9MICO</name>
<dbReference type="EMBL" id="QWLM01000002">
    <property type="protein sequence ID" value="RHW47563.1"/>
    <property type="molecule type" value="Genomic_DNA"/>
</dbReference>
<sequence length="220" mass="23098">MTTPPTRRYAYERDGQAIYRESFATIRREADLSTLPESLHTAAVRIIHAAGDVDIVGEIEGSPDVADAVHNALSAGANILTDSFMLANGVTRRRLPADNEVRCTLRDPAVPDLARAWGTTRSAAAVSLWEPWLDGAVVAIGNAPTALFHLLEVIADGGPRPAAIIGMPVGFVGSAESKIALSTFAPEGGPVPWLTVHGRRGGSAMAAATINALATRDELA</sequence>
<gene>
    <name evidence="6" type="ORF">D1832_02365</name>
</gene>
<dbReference type="Pfam" id="PF02570">
    <property type="entry name" value="CbiC"/>
    <property type="match status" value="1"/>
</dbReference>
<dbReference type="InterPro" id="IPR036588">
    <property type="entry name" value="CobH/CbiC_sf"/>
</dbReference>